<dbReference type="Gene3D" id="2.20.28.30">
    <property type="entry name" value="RNA polymerase ii, chain L"/>
    <property type="match status" value="1"/>
</dbReference>
<dbReference type="Proteomes" id="UP000190951">
    <property type="component" value="Chromosome"/>
</dbReference>
<feature type="domain" description="Putative regulatory protein FmdB zinc ribbon" evidence="1">
    <location>
        <begin position="1"/>
        <end position="41"/>
    </location>
</feature>
<proteinExistence type="predicted"/>
<dbReference type="RefSeq" id="WP_077833605.1">
    <property type="nucleotide sequence ID" value="NZ_CP096983.1"/>
</dbReference>
<dbReference type="KEGG" id="crw:CROST_044480"/>
<keyword evidence="3" id="KW-1185">Reference proteome</keyword>
<sequence length="63" mass="6780">MPLIDYKCSNCGNQFFEIVSSPDEKAKCPECGSEDSERIYKGKFYGKNGGNCTGNCASCGGCH</sequence>
<accession>A0A1S8L5U7</accession>
<evidence type="ECO:0000313" key="2">
    <source>
        <dbReference type="EMBL" id="URZ13682.1"/>
    </source>
</evidence>
<protein>
    <recommendedName>
        <fullName evidence="1">Putative regulatory protein FmdB zinc ribbon domain-containing protein</fullName>
    </recommendedName>
</protein>
<dbReference type="AlphaFoldDB" id="A0A1S8L5U7"/>
<gene>
    <name evidence="2" type="ORF">CROST_044480</name>
</gene>
<dbReference type="Pfam" id="PF09723">
    <property type="entry name" value="Zn_ribbon_8"/>
    <property type="match status" value="1"/>
</dbReference>
<evidence type="ECO:0000259" key="1">
    <source>
        <dbReference type="SMART" id="SM00834"/>
    </source>
</evidence>
<name>A0A1S8L5U7_9CLOT</name>
<dbReference type="EMBL" id="CP096983">
    <property type="protein sequence ID" value="URZ13682.1"/>
    <property type="molecule type" value="Genomic_DNA"/>
</dbReference>
<dbReference type="SMART" id="SM00834">
    <property type="entry name" value="CxxC_CXXC_SSSS"/>
    <property type="match status" value="1"/>
</dbReference>
<organism evidence="2 3">
    <name type="scientific">Clostridium felsineum</name>
    <dbReference type="NCBI Taxonomy" id="36839"/>
    <lineage>
        <taxon>Bacteria</taxon>
        <taxon>Bacillati</taxon>
        <taxon>Bacillota</taxon>
        <taxon>Clostridia</taxon>
        <taxon>Eubacteriales</taxon>
        <taxon>Clostridiaceae</taxon>
        <taxon>Clostridium</taxon>
    </lineage>
</organism>
<dbReference type="NCBIfam" id="TIGR02605">
    <property type="entry name" value="CxxC_CxxC_SSSS"/>
    <property type="match status" value="1"/>
</dbReference>
<dbReference type="InterPro" id="IPR013429">
    <property type="entry name" value="Regulatory_FmdB_Zinc_ribbon"/>
</dbReference>
<dbReference type="STRING" id="84029.CROST_21410"/>
<reference evidence="2 3" key="1">
    <citation type="submission" date="2022-04" db="EMBL/GenBank/DDBJ databases">
        <title>Genome sequence of C. roseum typestrain.</title>
        <authorList>
            <person name="Poehlein A."/>
            <person name="Schoch T."/>
            <person name="Duerre P."/>
            <person name="Daniel R."/>
        </authorList>
    </citation>
    <scope>NUCLEOTIDE SEQUENCE [LARGE SCALE GENOMIC DNA]</scope>
    <source>
        <strain evidence="2 3">DSM 7320</strain>
    </source>
</reference>
<evidence type="ECO:0000313" key="3">
    <source>
        <dbReference type="Proteomes" id="UP000190951"/>
    </source>
</evidence>